<dbReference type="AlphaFoldDB" id="A0A225URL9"/>
<sequence>MRIQRHYLIARAQSLERIREALNARAARQNAHATEHAIERGSRVWVYLDRVKHGYAPRAYGDGPFRVAELVSAYAVWLETNGTLYQLFPIMDVSKQKPVRKFLSRPEMQLTVPYCERFDFDEEFLQDDSWEPCGLCEDVYEVEQILDVREGRRVTRYGRMRRTFRIKWREYKETS</sequence>
<dbReference type="EMBL" id="NBNE01013245">
    <property type="protein sequence ID" value="OWY95216.1"/>
    <property type="molecule type" value="Genomic_DNA"/>
</dbReference>
<dbReference type="InterPro" id="IPR016197">
    <property type="entry name" value="Chromo-like_dom_sf"/>
</dbReference>
<gene>
    <name evidence="2" type="ORF">PHMEG_00034837</name>
</gene>
<organism evidence="2 3">
    <name type="scientific">Phytophthora megakarya</name>
    <dbReference type="NCBI Taxonomy" id="4795"/>
    <lineage>
        <taxon>Eukaryota</taxon>
        <taxon>Sar</taxon>
        <taxon>Stramenopiles</taxon>
        <taxon>Oomycota</taxon>
        <taxon>Peronosporomycetes</taxon>
        <taxon>Peronosporales</taxon>
        <taxon>Peronosporaceae</taxon>
        <taxon>Phytophthora</taxon>
    </lineage>
</organism>
<name>A0A225URL9_9STRA</name>
<comment type="caution">
    <text evidence="2">The sequence shown here is derived from an EMBL/GenBank/DDBJ whole genome shotgun (WGS) entry which is preliminary data.</text>
</comment>
<feature type="domain" description="Chromo" evidence="1">
    <location>
        <begin position="140"/>
        <end position="175"/>
    </location>
</feature>
<evidence type="ECO:0000313" key="3">
    <source>
        <dbReference type="Proteomes" id="UP000198211"/>
    </source>
</evidence>
<dbReference type="SUPFAM" id="SSF54160">
    <property type="entry name" value="Chromo domain-like"/>
    <property type="match status" value="1"/>
</dbReference>
<dbReference type="PROSITE" id="PS50013">
    <property type="entry name" value="CHROMO_2"/>
    <property type="match status" value="1"/>
</dbReference>
<proteinExistence type="predicted"/>
<keyword evidence="3" id="KW-1185">Reference proteome</keyword>
<evidence type="ECO:0000313" key="2">
    <source>
        <dbReference type="EMBL" id="OWY95216.1"/>
    </source>
</evidence>
<reference evidence="3" key="1">
    <citation type="submission" date="2017-03" db="EMBL/GenBank/DDBJ databases">
        <title>Phytopthora megakarya and P. palmivora, two closely related causual agents of cacao black pod achieved similar genome size and gene model numbers by different mechanisms.</title>
        <authorList>
            <person name="Ali S."/>
            <person name="Shao J."/>
            <person name="Larry D.J."/>
            <person name="Kronmiller B."/>
            <person name="Shen D."/>
            <person name="Strem M.D."/>
            <person name="Melnick R.L."/>
            <person name="Guiltinan M.J."/>
            <person name="Tyler B.M."/>
            <person name="Meinhardt L.W."/>
            <person name="Bailey B.A."/>
        </authorList>
    </citation>
    <scope>NUCLEOTIDE SEQUENCE [LARGE SCALE GENOMIC DNA]</scope>
    <source>
        <strain evidence="3">zdho120</strain>
    </source>
</reference>
<protein>
    <recommendedName>
        <fullName evidence="1">Chromo domain-containing protein</fullName>
    </recommendedName>
</protein>
<dbReference type="Proteomes" id="UP000198211">
    <property type="component" value="Unassembled WGS sequence"/>
</dbReference>
<accession>A0A225URL9</accession>
<dbReference type="InterPro" id="IPR000953">
    <property type="entry name" value="Chromo/chromo_shadow_dom"/>
</dbReference>
<dbReference type="OrthoDB" id="119430at2759"/>
<evidence type="ECO:0000259" key="1">
    <source>
        <dbReference type="PROSITE" id="PS50013"/>
    </source>
</evidence>